<feature type="region of interest" description="Disordered" evidence="1">
    <location>
        <begin position="72"/>
        <end position="103"/>
    </location>
</feature>
<dbReference type="RefSeq" id="WP_167477833.1">
    <property type="nucleotide sequence ID" value="NZ_CP046172.1"/>
</dbReference>
<dbReference type="EMBL" id="CP046172">
    <property type="protein sequence ID" value="QIS15609.1"/>
    <property type="molecule type" value="Genomic_DNA"/>
</dbReference>
<proteinExistence type="predicted"/>
<dbReference type="Proteomes" id="UP000503540">
    <property type="component" value="Chromosome"/>
</dbReference>
<evidence type="ECO:0000256" key="1">
    <source>
        <dbReference type="SAM" id="MobiDB-lite"/>
    </source>
</evidence>
<organism evidence="2 3">
    <name type="scientific">Nocardia arthritidis</name>
    <dbReference type="NCBI Taxonomy" id="228602"/>
    <lineage>
        <taxon>Bacteria</taxon>
        <taxon>Bacillati</taxon>
        <taxon>Actinomycetota</taxon>
        <taxon>Actinomycetes</taxon>
        <taxon>Mycobacteriales</taxon>
        <taxon>Nocardiaceae</taxon>
        <taxon>Nocardia</taxon>
    </lineage>
</organism>
<sequence length="103" mass="11364">MNDRPLDSQVGTCRFPIAYDTASGAFWVCGHTLPNLTRDVSDYCEEICLDPDARLRRHDGVAASRREWELRVGTAGPNPAPSSGRTVGNWRPNNDYLDLDGSA</sequence>
<evidence type="ECO:0000313" key="3">
    <source>
        <dbReference type="Proteomes" id="UP000503540"/>
    </source>
</evidence>
<accession>A0A6G9YQN2</accession>
<dbReference type="KEGG" id="nah:F5544_38940"/>
<protein>
    <submittedName>
        <fullName evidence="2">Uncharacterized protein</fullName>
    </submittedName>
</protein>
<evidence type="ECO:0000313" key="2">
    <source>
        <dbReference type="EMBL" id="QIS15609.1"/>
    </source>
</evidence>
<gene>
    <name evidence="2" type="ORF">F5544_38940</name>
</gene>
<name>A0A6G9YQN2_9NOCA</name>
<dbReference type="AlphaFoldDB" id="A0A6G9YQN2"/>
<reference evidence="2 3" key="1">
    <citation type="journal article" date="2019" name="ACS Chem. Biol.">
        <title>Identification and Mobilization of a Cryptic Antibiotic Biosynthesis Gene Locus from a Human-Pathogenic Nocardia Isolate.</title>
        <authorList>
            <person name="Herisse M."/>
            <person name="Ishida K."/>
            <person name="Porter J.L."/>
            <person name="Howden B."/>
            <person name="Hertweck C."/>
            <person name="Stinear T.P."/>
            <person name="Pidot S.J."/>
        </authorList>
    </citation>
    <scope>NUCLEOTIDE SEQUENCE [LARGE SCALE GENOMIC DNA]</scope>
    <source>
        <strain evidence="2 3">AUSMDU00012717</strain>
    </source>
</reference>
<keyword evidence="3" id="KW-1185">Reference proteome</keyword>